<accession>A0A7C9VPW3</accession>
<dbReference type="Pfam" id="PF11000">
    <property type="entry name" value="DUF2840"/>
    <property type="match status" value="1"/>
</dbReference>
<dbReference type="EMBL" id="JAAMRR010001115">
    <property type="protein sequence ID" value="NGX97751.1"/>
    <property type="molecule type" value="Genomic_DNA"/>
</dbReference>
<sequence>MIARPPVPAETARSESPGLLNGRPAPCDPSTTHSAIDTLTHVELTWQAKRIEHRIRFGHPVATARLDRHRRRVSFAPGAIFAVMRWAANDFGTVQSQIDILRAVQTEESFTTVPLVQPGGFILLTISGWPKVERVLQAIDGVEALGIDAAAAAPEHWHHIHNRLSVGDTPRAYTMTRHKAWLKRRRVSP</sequence>
<organism evidence="2 3">
    <name type="scientific">Candidatus Afipia apatlaquensis</name>
    <dbReference type="NCBI Taxonomy" id="2712852"/>
    <lineage>
        <taxon>Bacteria</taxon>
        <taxon>Pseudomonadati</taxon>
        <taxon>Pseudomonadota</taxon>
        <taxon>Alphaproteobacteria</taxon>
        <taxon>Hyphomicrobiales</taxon>
        <taxon>Nitrobacteraceae</taxon>
        <taxon>Afipia</taxon>
    </lineage>
</organism>
<reference evidence="2" key="1">
    <citation type="submission" date="2020-02" db="EMBL/GenBank/DDBJ databases">
        <title>Draft genome sequence of Candidatus Afipia apatlaquensis IBT-C3, a potential strain for decolorization of textile dyes.</title>
        <authorList>
            <person name="Sanchez-Reyes A."/>
            <person name="Breton-Deval L."/>
            <person name="Mangelson H."/>
            <person name="Sanchez-Flores A."/>
        </authorList>
    </citation>
    <scope>NUCLEOTIDE SEQUENCE [LARGE SCALE GENOMIC DNA]</scope>
    <source>
        <strain evidence="2">IBT-C3</strain>
    </source>
</reference>
<dbReference type="Proteomes" id="UP000480266">
    <property type="component" value="Unassembled WGS sequence"/>
</dbReference>
<comment type="caution">
    <text evidence="2">The sequence shown here is derived from an EMBL/GenBank/DDBJ whole genome shotgun (WGS) entry which is preliminary data.</text>
</comment>
<proteinExistence type="predicted"/>
<name>A0A7C9VPW3_9BRAD</name>
<evidence type="ECO:0000313" key="2">
    <source>
        <dbReference type="EMBL" id="NGX97751.1"/>
    </source>
</evidence>
<keyword evidence="3" id="KW-1185">Reference proteome</keyword>
<dbReference type="InterPro" id="IPR021263">
    <property type="entry name" value="DUF2840"/>
</dbReference>
<gene>
    <name evidence="2" type="ORF">G4V63_21845</name>
</gene>
<evidence type="ECO:0000256" key="1">
    <source>
        <dbReference type="SAM" id="MobiDB-lite"/>
    </source>
</evidence>
<evidence type="ECO:0000313" key="3">
    <source>
        <dbReference type="Proteomes" id="UP000480266"/>
    </source>
</evidence>
<feature type="region of interest" description="Disordered" evidence="1">
    <location>
        <begin position="1"/>
        <end position="31"/>
    </location>
</feature>
<dbReference type="AlphaFoldDB" id="A0A7C9VPW3"/>
<protein>
    <submittedName>
        <fullName evidence="2">DUF2840 domain-containing protein</fullName>
    </submittedName>
</protein>